<evidence type="ECO:0000313" key="6">
    <source>
        <dbReference type="Proteomes" id="UP000244867"/>
    </source>
</evidence>
<organism evidence="5 6">
    <name type="scientific">Nocardioides currus</name>
    <dbReference type="NCBI Taxonomy" id="2133958"/>
    <lineage>
        <taxon>Bacteria</taxon>
        <taxon>Bacillati</taxon>
        <taxon>Actinomycetota</taxon>
        <taxon>Actinomycetes</taxon>
        <taxon>Propionibacteriales</taxon>
        <taxon>Nocardioidaceae</taxon>
        <taxon>Nocardioides</taxon>
    </lineage>
</organism>
<evidence type="ECO:0000256" key="1">
    <source>
        <dbReference type="ARBA" id="ARBA00022729"/>
    </source>
</evidence>
<dbReference type="GO" id="GO:0003993">
    <property type="term" value="F:acid phosphatase activity"/>
    <property type="evidence" value="ECO:0007669"/>
    <property type="project" value="InterPro"/>
</dbReference>
<keyword evidence="2" id="KW-1015">Disulfide bond</keyword>
<dbReference type="InterPro" id="IPR011043">
    <property type="entry name" value="Gal_Oxase/kelch_b-propeller"/>
</dbReference>
<dbReference type="InterPro" id="IPR037293">
    <property type="entry name" value="Gal_Oxidase_central_sf"/>
</dbReference>
<feature type="compositionally biased region" description="Polar residues" evidence="3">
    <location>
        <begin position="437"/>
        <end position="456"/>
    </location>
</feature>
<keyword evidence="6" id="KW-1185">Reference proteome</keyword>
<dbReference type="SUPFAM" id="SSF81296">
    <property type="entry name" value="E set domains"/>
    <property type="match status" value="1"/>
</dbReference>
<dbReference type="InterPro" id="IPR009880">
    <property type="entry name" value="Glyoxal_oxidase_N"/>
</dbReference>
<dbReference type="Gene3D" id="2.130.10.80">
    <property type="entry name" value="Galactose oxidase/kelch, beta-propeller"/>
    <property type="match status" value="1"/>
</dbReference>
<dbReference type="InterPro" id="IPR006652">
    <property type="entry name" value="Kelch_1"/>
</dbReference>
<dbReference type="InterPro" id="IPR013783">
    <property type="entry name" value="Ig-like_fold"/>
</dbReference>
<feature type="domain" description="Fibronectin type-III" evidence="4">
    <location>
        <begin position="19"/>
        <end position="108"/>
    </location>
</feature>
<sequence>MALVVPMATTGSARGAAPAISNVRTTALGATTATVAWDTDIASDTQVAYGLTSGYGSTSTLNGTAVTSHAVNLTGLAANRSYHYQARSRDPGGDLTVSPDRTFSTPLGATTAGSQTDSDNSNNINVTRVTTVDGGKVVSLSVNVGAVDPSVARRSFQMAIYAANGSAPGALVASSATGTLVANSWNTVPITATLAPNTAYYLGYNSNGASAAVNNMRSTSSGSSGWRTAGQAYGAWPATFGSFSSQAATFSMYASFAGDVTPPTVSLTAPAAGDVNGVVSVTADAADDNAVSAVQFKVDGENLGAPDTTAPFSASWDTRTLLDGARRLTAVATDSAGLTTTSAPVDVRTANPATVRITTPAAGGVVSGTSVTVKYIKAGAWAANDGKHVHLQLDGGPTKMDFDTDNDQSYTFLDVPGGQHTVTVLVADGSHVEQPGSGDSRSFSSTAPDSVPPTVSVTAPNAGASVSGSVQVTAQAADDVAVTGVQFLLDGSPLGAEDTSAPYSVSWDTTTATNGSHALTARARDSVNATTSAAVSVTVANSDPRASVGEWGPVTEWPLVPVHATLLRTGEVLMWDAWETPTSQAKLWDPVTNTFTPVPVGAGIFCAGQATDANGNLIVVGGHDGGGRGIKDVYSFNPDTRAWTRKPDLAVDRWYPSVTQMPDNRMLILSGASQVETTWVDTPEIYNPATSTLSSVPITTPQLREVQYPQTNVLPDGKVLAISAEHGAIMTFDPATNAWTRVGTTQVPYAAWTSFAPGKYLVTGGANALDSYNPNNPVASTKAAKVLDMTSGSPVWSAAGTMASARSFHNVTMLPTGDAMVVGGSTVVNDFSSTGTLTAEQWSPVTNTWKQLASPARPRMYHSISLLMPDGRVLSGGGGRLAPAPDQLNMQWYSPGYLFKGPRPTITSLPGQTTYASTMDLVTPQAADIAKISLVSLGSITHAADWNQHFVDLPFTRSGNTLSVSTPANANIAPANYYMVFAVDSNGVPSTAKIVKLAAYAPPSDTTAPTVSVTAPAAGDTLTGAATLIATASDNVGVAGVRFQVDGSPVGAEDPTAPYSLSWASSSVANGAHTISAVARDAAGNTKTSSTVAVTVTNAAPTNGLIGAWSFNEGSGSTIGDGSGRGNGGSVVGPTWTTAGKYGNALSFDGVDDYASVADSASLDLGKSMTLEAWVRPTASSGWRTVLLKEASSSLAYSLYSASGTTNRPSVWIDGASSVGTTAVPLNAWTHVAATYDGTRLKIYTNGVLRTDKAVTSAVPVSADPLKIGGNAVWGEFFGGQIDEVRIYSRVLSAAEITTDMNTAQ</sequence>
<dbReference type="Proteomes" id="UP000244867">
    <property type="component" value="Unassembled WGS sequence"/>
</dbReference>
<keyword evidence="1" id="KW-0732">Signal</keyword>
<dbReference type="InterPro" id="IPR006558">
    <property type="entry name" value="LamG-like"/>
</dbReference>
<dbReference type="SUPFAM" id="SSF49363">
    <property type="entry name" value="Purple acid phosphatase, N-terminal domain"/>
    <property type="match status" value="1"/>
</dbReference>
<reference evidence="5 6" key="1">
    <citation type="submission" date="2018-03" db="EMBL/GenBank/DDBJ databases">
        <authorList>
            <person name="Keele B.F."/>
        </authorList>
    </citation>
    <scope>NUCLEOTIDE SEQUENCE [LARGE SCALE GENOMIC DNA]</scope>
    <source>
        <strain evidence="5 6">IB-3</strain>
    </source>
</reference>
<evidence type="ECO:0000313" key="5">
    <source>
        <dbReference type="EMBL" id="PUA80216.1"/>
    </source>
</evidence>
<dbReference type="SMART" id="SM00560">
    <property type="entry name" value="LamGL"/>
    <property type="match status" value="1"/>
</dbReference>
<dbReference type="PANTHER" id="PTHR32208:SF21">
    <property type="entry name" value="LOW QUALITY PROTEIN: ALDEHYDE OXIDASE GLOX-LIKE"/>
    <property type="match status" value="1"/>
</dbReference>
<dbReference type="EMBL" id="PYXZ01000006">
    <property type="protein sequence ID" value="PUA80216.1"/>
    <property type="molecule type" value="Genomic_DNA"/>
</dbReference>
<dbReference type="PANTHER" id="PTHR32208">
    <property type="entry name" value="SECRETED PROTEIN-RELATED"/>
    <property type="match status" value="1"/>
</dbReference>
<evidence type="ECO:0000259" key="4">
    <source>
        <dbReference type="PROSITE" id="PS50853"/>
    </source>
</evidence>
<gene>
    <name evidence="5" type="ORF">C7S10_13740</name>
</gene>
<dbReference type="GO" id="GO:0005975">
    <property type="term" value="P:carbohydrate metabolic process"/>
    <property type="evidence" value="ECO:0007669"/>
    <property type="project" value="UniProtKB-ARBA"/>
</dbReference>
<feature type="region of interest" description="Disordered" evidence="3">
    <location>
        <begin position="87"/>
        <end position="124"/>
    </location>
</feature>
<dbReference type="Gene3D" id="2.60.40.10">
    <property type="entry name" value="Immunoglobulins"/>
    <property type="match status" value="4"/>
</dbReference>
<feature type="compositionally biased region" description="Polar residues" evidence="3">
    <location>
        <begin position="99"/>
        <end position="124"/>
    </location>
</feature>
<proteinExistence type="predicted"/>
<dbReference type="Pfam" id="PF17957">
    <property type="entry name" value="Big_7"/>
    <property type="match status" value="3"/>
</dbReference>
<accession>A0A2R7YVZ0</accession>
<dbReference type="InterPro" id="IPR003961">
    <property type="entry name" value="FN3_dom"/>
</dbReference>
<dbReference type="InterPro" id="IPR013320">
    <property type="entry name" value="ConA-like_dom_sf"/>
</dbReference>
<evidence type="ECO:0000256" key="3">
    <source>
        <dbReference type="SAM" id="MobiDB-lite"/>
    </source>
</evidence>
<dbReference type="Pfam" id="PF07250">
    <property type="entry name" value="Glyoxal_oxid_N"/>
    <property type="match status" value="1"/>
</dbReference>
<name>A0A2R7YVZ0_9ACTN</name>
<feature type="region of interest" description="Disordered" evidence="3">
    <location>
        <begin position="430"/>
        <end position="456"/>
    </location>
</feature>
<dbReference type="SUPFAM" id="SSF50965">
    <property type="entry name" value="Galactose oxidase, central domain"/>
    <property type="match status" value="1"/>
</dbReference>
<dbReference type="Gene3D" id="2.60.40.380">
    <property type="entry name" value="Purple acid phosphatase-like, N-terminal"/>
    <property type="match status" value="1"/>
</dbReference>
<dbReference type="Pfam" id="PF13385">
    <property type="entry name" value="Laminin_G_3"/>
    <property type="match status" value="1"/>
</dbReference>
<dbReference type="SUPFAM" id="SSF49899">
    <property type="entry name" value="Concanavalin A-like lectins/glucanases"/>
    <property type="match status" value="1"/>
</dbReference>
<dbReference type="PROSITE" id="PS50853">
    <property type="entry name" value="FN3"/>
    <property type="match status" value="1"/>
</dbReference>
<evidence type="ECO:0000256" key="2">
    <source>
        <dbReference type="ARBA" id="ARBA00023157"/>
    </source>
</evidence>
<dbReference type="SMART" id="SM00612">
    <property type="entry name" value="Kelch"/>
    <property type="match status" value="2"/>
</dbReference>
<dbReference type="Gene3D" id="2.60.120.200">
    <property type="match status" value="1"/>
</dbReference>
<dbReference type="InterPro" id="IPR014756">
    <property type="entry name" value="Ig_E-set"/>
</dbReference>
<dbReference type="InterPro" id="IPR015202">
    <property type="entry name" value="GO-like_E_set"/>
</dbReference>
<dbReference type="CDD" id="cd02851">
    <property type="entry name" value="E_set_GO_C"/>
    <property type="match status" value="1"/>
</dbReference>
<protein>
    <recommendedName>
        <fullName evidence="4">Fibronectin type-III domain-containing protein</fullName>
    </recommendedName>
</protein>
<dbReference type="InterPro" id="IPR008963">
    <property type="entry name" value="Purple_acid_Pase-like_N"/>
</dbReference>
<dbReference type="GO" id="GO:0046872">
    <property type="term" value="F:metal ion binding"/>
    <property type="evidence" value="ECO:0007669"/>
    <property type="project" value="InterPro"/>
</dbReference>
<comment type="caution">
    <text evidence="5">The sequence shown here is derived from an EMBL/GenBank/DDBJ whole genome shotgun (WGS) entry which is preliminary data.</text>
</comment>
<dbReference type="Pfam" id="PF09118">
    <property type="entry name" value="GO-like_E_set"/>
    <property type="match status" value="1"/>
</dbReference>